<dbReference type="PANTHER" id="PTHR30535">
    <property type="entry name" value="VITAMIN B12-BINDING PROTEIN"/>
    <property type="match status" value="1"/>
</dbReference>
<keyword evidence="1" id="KW-0732">Signal</keyword>
<evidence type="ECO:0000259" key="2">
    <source>
        <dbReference type="PROSITE" id="PS50983"/>
    </source>
</evidence>
<feature type="domain" description="Fe/B12 periplasmic-binding" evidence="2">
    <location>
        <begin position="5"/>
        <end position="273"/>
    </location>
</feature>
<dbReference type="RefSeq" id="WP_119671744.1">
    <property type="nucleotide sequence ID" value="NZ_QXED01000017.1"/>
</dbReference>
<reference evidence="3 4" key="1">
    <citation type="submission" date="2018-08" db="EMBL/GenBank/DDBJ databases">
        <title>Fibrisoma montanum sp. nov., isolated from Danxia mountain soil.</title>
        <authorList>
            <person name="Huang Y."/>
        </authorList>
    </citation>
    <scope>NUCLEOTIDE SEQUENCE [LARGE SCALE GENOMIC DNA]</scope>
    <source>
        <strain evidence="3 4">HYT19</strain>
    </source>
</reference>
<dbReference type="Pfam" id="PF01497">
    <property type="entry name" value="Peripla_BP_2"/>
    <property type="match status" value="1"/>
</dbReference>
<gene>
    <name evidence="3" type="ORF">DYU11_31535</name>
</gene>
<dbReference type="InterPro" id="IPR054828">
    <property type="entry name" value="Vit_B12_bind_prot"/>
</dbReference>
<evidence type="ECO:0000256" key="1">
    <source>
        <dbReference type="ARBA" id="ARBA00022729"/>
    </source>
</evidence>
<dbReference type="Proteomes" id="UP000283523">
    <property type="component" value="Unassembled WGS sequence"/>
</dbReference>
<keyword evidence="4" id="KW-1185">Reference proteome</keyword>
<dbReference type="PANTHER" id="PTHR30535:SF34">
    <property type="entry name" value="MOLYBDATE-BINDING PROTEIN MOLA"/>
    <property type="match status" value="1"/>
</dbReference>
<dbReference type="AlphaFoldDB" id="A0A418LWG7"/>
<name>A0A418LWG7_9BACT</name>
<sequence>MPPQRIISVVPSQTELLFDLGLDEEIVGITKFCIHPADKVKSKPSVGGTKTLHIDRIHELKPDLIIANKEENIRDQIDELQRHYPVHVTNMVTLADALAMIRDVGKLVGREPEAETIVTQIVHSFGGQTNFSAEGMNNLRWSGCQIPTSSVLGSKSKTATVAYFIWRKPYMVAGRDTFINSMLEAAGFQNAFGHLTRYPEITESDLQAARPDLLFLSSEPYPFKDKHLAELQALCPSAQVMLVDGELFSWYGSRLLKTADYLKILRQQIRLPKH</sequence>
<dbReference type="InterPro" id="IPR002491">
    <property type="entry name" value="ABC_transptr_periplasmic_BD"/>
</dbReference>
<protein>
    <submittedName>
        <fullName evidence="3">Cobalamin-binding protein</fullName>
    </submittedName>
</protein>
<evidence type="ECO:0000313" key="4">
    <source>
        <dbReference type="Proteomes" id="UP000283523"/>
    </source>
</evidence>
<organism evidence="3 4">
    <name type="scientific">Fibrisoma montanum</name>
    <dbReference type="NCBI Taxonomy" id="2305895"/>
    <lineage>
        <taxon>Bacteria</taxon>
        <taxon>Pseudomonadati</taxon>
        <taxon>Bacteroidota</taxon>
        <taxon>Cytophagia</taxon>
        <taxon>Cytophagales</taxon>
        <taxon>Spirosomataceae</taxon>
        <taxon>Fibrisoma</taxon>
    </lineage>
</organism>
<accession>A0A418LWG7</accession>
<dbReference type="Gene3D" id="3.40.50.1980">
    <property type="entry name" value="Nitrogenase molybdenum iron protein domain"/>
    <property type="match status" value="2"/>
</dbReference>
<dbReference type="SUPFAM" id="SSF53807">
    <property type="entry name" value="Helical backbone' metal receptor"/>
    <property type="match status" value="1"/>
</dbReference>
<dbReference type="PROSITE" id="PS50983">
    <property type="entry name" value="FE_B12_PBP"/>
    <property type="match status" value="1"/>
</dbReference>
<comment type="caution">
    <text evidence="3">The sequence shown here is derived from an EMBL/GenBank/DDBJ whole genome shotgun (WGS) entry which is preliminary data.</text>
</comment>
<evidence type="ECO:0000313" key="3">
    <source>
        <dbReference type="EMBL" id="RIV17577.1"/>
    </source>
</evidence>
<dbReference type="OrthoDB" id="9816357at2"/>
<dbReference type="EMBL" id="QXED01000017">
    <property type="protein sequence ID" value="RIV17577.1"/>
    <property type="molecule type" value="Genomic_DNA"/>
</dbReference>
<proteinExistence type="predicted"/>
<dbReference type="NCBIfam" id="NF038402">
    <property type="entry name" value="TroA_like"/>
    <property type="match status" value="2"/>
</dbReference>
<dbReference type="InterPro" id="IPR050902">
    <property type="entry name" value="ABC_Transporter_SBP"/>
</dbReference>